<evidence type="ECO:0000256" key="5">
    <source>
        <dbReference type="ARBA" id="ARBA00023002"/>
    </source>
</evidence>
<keyword evidence="4" id="KW-0521">NADP</keyword>
<dbReference type="GO" id="GO:0000166">
    <property type="term" value="F:nucleotide binding"/>
    <property type="evidence" value="ECO:0007669"/>
    <property type="project" value="UniProtKB-KW"/>
</dbReference>
<dbReference type="InterPro" id="IPR020904">
    <property type="entry name" value="Sc_DH/Rdtase_CS"/>
</dbReference>
<dbReference type="PRINTS" id="PR00081">
    <property type="entry name" value="GDHRDH"/>
</dbReference>
<dbReference type="Pfam" id="PF00106">
    <property type="entry name" value="adh_short"/>
    <property type="match status" value="1"/>
</dbReference>
<evidence type="ECO:0000256" key="4">
    <source>
        <dbReference type="ARBA" id="ARBA00022857"/>
    </source>
</evidence>
<evidence type="ECO:0000256" key="3">
    <source>
        <dbReference type="ARBA" id="ARBA00022741"/>
    </source>
</evidence>
<dbReference type="Proteomes" id="UP001265746">
    <property type="component" value="Unassembled WGS sequence"/>
</dbReference>
<dbReference type="Pfam" id="PF08240">
    <property type="entry name" value="ADH_N"/>
    <property type="match status" value="1"/>
</dbReference>
<name>A0AAD9SQM0_PHOAM</name>
<dbReference type="EMBL" id="JAUJFL010000001">
    <property type="protein sequence ID" value="KAK2613400.1"/>
    <property type="molecule type" value="Genomic_DNA"/>
</dbReference>
<evidence type="ECO:0000256" key="2">
    <source>
        <dbReference type="ARBA" id="ARBA00011245"/>
    </source>
</evidence>
<reference evidence="8" key="1">
    <citation type="submission" date="2023-06" db="EMBL/GenBank/DDBJ databases">
        <authorList>
            <person name="Noh H."/>
        </authorList>
    </citation>
    <scope>NUCLEOTIDE SEQUENCE</scope>
    <source>
        <strain evidence="8">DUCC20226</strain>
    </source>
</reference>
<evidence type="ECO:0000259" key="6">
    <source>
        <dbReference type="Pfam" id="PF00107"/>
    </source>
</evidence>
<dbReference type="Gene3D" id="3.90.180.10">
    <property type="entry name" value="Medium-chain alcohol dehydrogenases, catalytic domain"/>
    <property type="match status" value="1"/>
</dbReference>
<dbReference type="CDD" id="cd08249">
    <property type="entry name" value="enoyl_reductase_like"/>
    <property type="match status" value="1"/>
</dbReference>
<accession>A0AAD9SQM0</accession>
<dbReference type="SUPFAM" id="SSF50129">
    <property type="entry name" value="GroES-like"/>
    <property type="match status" value="1"/>
</dbReference>
<dbReference type="Gene3D" id="3.40.50.720">
    <property type="entry name" value="NAD(P)-binding Rossmann-like Domain"/>
    <property type="match status" value="2"/>
</dbReference>
<comment type="similarity">
    <text evidence="1">Belongs to the zinc-containing alcohol dehydrogenase family.</text>
</comment>
<dbReference type="InterPro" id="IPR013154">
    <property type="entry name" value="ADH-like_N"/>
</dbReference>
<feature type="domain" description="Alcohol dehydrogenase-like C-terminal" evidence="6">
    <location>
        <begin position="456"/>
        <end position="543"/>
    </location>
</feature>
<evidence type="ECO:0000259" key="7">
    <source>
        <dbReference type="Pfam" id="PF08240"/>
    </source>
</evidence>
<dbReference type="Pfam" id="PF00107">
    <property type="entry name" value="ADH_zinc_N"/>
    <property type="match status" value="1"/>
</dbReference>
<comment type="caution">
    <text evidence="8">The sequence shown here is derived from an EMBL/GenBank/DDBJ whole genome shotgun (WGS) entry which is preliminary data.</text>
</comment>
<keyword evidence="5" id="KW-0560">Oxidoreductase</keyword>
<dbReference type="InterPro" id="IPR036291">
    <property type="entry name" value="NAD(P)-bd_dom_sf"/>
</dbReference>
<dbReference type="AlphaFoldDB" id="A0AAD9SQM0"/>
<feature type="domain" description="Alcohol dehydrogenase-like N-terminal" evidence="7">
    <location>
        <begin position="329"/>
        <end position="403"/>
    </location>
</feature>
<evidence type="ECO:0008006" key="10">
    <source>
        <dbReference type="Google" id="ProtNLM"/>
    </source>
</evidence>
<dbReference type="InterPro" id="IPR002347">
    <property type="entry name" value="SDR_fam"/>
</dbReference>
<dbReference type="SUPFAM" id="SSF51735">
    <property type="entry name" value="NAD(P)-binding Rossmann-fold domains"/>
    <property type="match status" value="2"/>
</dbReference>
<evidence type="ECO:0000313" key="8">
    <source>
        <dbReference type="EMBL" id="KAK2613400.1"/>
    </source>
</evidence>
<keyword evidence="9" id="KW-1185">Reference proteome</keyword>
<dbReference type="InterPro" id="IPR047122">
    <property type="entry name" value="Trans-enoyl_RdTase-like"/>
</dbReference>
<evidence type="ECO:0000256" key="1">
    <source>
        <dbReference type="ARBA" id="ARBA00008072"/>
    </source>
</evidence>
<evidence type="ECO:0000313" key="9">
    <source>
        <dbReference type="Proteomes" id="UP001265746"/>
    </source>
</evidence>
<keyword evidence="3" id="KW-0547">Nucleotide-binding</keyword>
<gene>
    <name evidence="8" type="ORF">N8I77_000318</name>
</gene>
<dbReference type="PANTHER" id="PTHR45348:SF1">
    <property type="entry name" value="TRANS-ENOYL REDUCTASE STHE"/>
    <property type="match status" value="1"/>
</dbReference>
<dbReference type="InterPro" id="IPR013149">
    <property type="entry name" value="ADH-like_C"/>
</dbReference>
<protein>
    <recommendedName>
        <fullName evidence="10">Enoyl reductase (ER) domain-containing protein</fullName>
    </recommendedName>
</protein>
<dbReference type="PROSITE" id="PS00061">
    <property type="entry name" value="ADH_SHORT"/>
    <property type="match status" value="1"/>
</dbReference>
<dbReference type="InterPro" id="IPR011032">
    <property type="entry name" value="GroES-like_sf"/>
</dbReference>
<dbReference type="GO" id="GO:0016651">
    <property type="term" value="F:oxidoreductase activity, acting on NAD(P)H"/>
    <property type="evidence" value="ECO:0007669"/>
    <property type="project" value="InterPro"/>
</dbReference>
<proteinExistence type="inferred from homology"/>
<dbReference type="PANTHER" id="PTHR45348">
    <property type="entry name" value="HYPOTHETICAL OXIDOREDUCTASE (EUROFUNG)"/>
    <property type="match status" value="1"/>
</dbReference>
<sequence length="658" mass="70668">MAPSLSSIWTTSFPPKPTFTEKDVPDLSGKVYLVTGANTGLGKELSRMLYSRNGKVYVTARTEEKASKAIQDIQASVPESSGALVPLVLDLADLSTIKASAERFTSAESKLHVLFNNAGYMGPENKVDRTPQGHEMHFGVNCLGPFLFTKLLTPTLIATAQDKATPPGTVRVVFLTSFAADIFSNKNTIVDMDNLDFHVNKDAKYRYGASKAGDWIYGFEMSRRYKSDGIIGLGVNPGNLKSDLFRQQSAIFRALTGPMNYPVVNGAYTELWAGLSPEVTLEKAGSLVYPFGRFGAIRKDWTAATKPSAEGGNGTAQSFWDWSEEQMLAHYPMPGHGVGCDFCGIVESGGDVEDSPHVHRRGTRVCGTVFPYAAVDANNNHHRMGSFAEYVVVDSRLLLKVPDQWSDLQGAALGGVGWSTVGLAMSGSDALALPGRPSMPAGEKRPVLVYGGGTATGTMAIQILRLSGYSPIAVTQSAESAALAKQYGAASTVRYTGGNMKDCLETVRSLTADGPPLRHALDCITDVDSAALCFGAITRTGGRYACLEQFQSAWRTRRVVQVKEVMGYEILGRAVDLGGPESTYTRGVNQAAFELGQAWAGELQALLDKGSLQAHPIQQVCSNEEGNSCPWARDVMSGLQTLMAGGVRGRKLVVRISQ</sequence>
<organism evidence="8 9">
    <name type="scientific">Phomopsis amygdali</name>
    <name type="common">Fusicoccum amygdali</name>
    <dbReference type="NCBI Taxonomy" id="1214568"/>
    <lineage>
        <taxon>Eukaryota</taxon>
        <taxon>Fungi</taxon>
        <taxon>Dikarya</taxon>
        <taxon>Ascomycota</taxon>
        <taxon>Pezizomycotina</taxon>
        <taxon>Sordariomycetes</taxon>
        <taxon>Sordariomycetidae</taxon>
        <taxon>Diaporthales</taxon>
        <taxon>Diaporthaceae</taxon>
        <taxon>Diaporthe</taxon>
    </lineage>
</organism>
<comment type="subunit">
    <text evidence="2">Monomer.</text>
</comment>